<comment type="caution">
    <text evidence="2">The sequence shown here is derived from an EMBL/GenBank/DDBJ whole genome shotgun (WGS) entry which is preliminary data.</text>
</comment>
<protein>
    <submittedName>
        <fullName evidence="2">Uncharacterized protein</fullName>
    </submittedName>
</protein>
<keyword evidence="1" id="KW-1133">Transmembrane helix</keyword>
<organism evidence="2 3">
    <name type="scientific">Trichinella pseudospiralis</name>
    <name type="common">Parasitic roundworm</name>
    <dbReference type="NCBI Taxonomy" id="6337"/>
    <lineage>
        <taxon>Eukaryota</taxon>
        <taxon>Metazoa</taxon>
        <taxon>Ecdysozoa</taxon>
        <taxon>Nematoda</taxon>
        <taxon>Enoplea</taxon>
        <taxon>Dorylaimia</taxon>
        <taxon>Trichinellida</taxon>
        <taxon>Trichinellidae</taxon>
        <taxon>Trichinella</taxon>
    </lineage>
</organism>
<name>A0A0V1FAC1_TRIPS</name>
<evidence type="ECO:0000313" key="3">
    <source>
        <dbReference type="Proteomes" id="UP000054995"/>
    </source>
</evidence>
<proteinExistence type="predicted"/>
<keyword evidence="3" id="KW-1185">Reference proteome</keyword>
<evidence type="ECO:0000313" key="2">
    <source>
        <dbReference type="EMBL" id="KRY82722.1"/>
    </source>
</evidence>
<accession>A0A0V1FAC1</accession>
<sequence>MIDGKKSIFKSIIFTFISTGLILAAIVTDLWSKKSIAQFDGTEIFDENTTFSNCEISNGKPQPRIVTWGTEEVLNVANDGNVERLTTRLLHDLKKDAEFCDTNSSDLLFVQCAADYLYLIINKMRYKRDTLHKLLVLSVRDWLESPFLKNEAISQSSLLFNIFRKPLI</sequence>
<keyword evidence="1" id="KW-0472">Membrane</keyword>
<dbReference type="AlphaFoldDB" id="A0A0V1FAC1"/>
<reference evidence="2 3" key="1">
    <citation type="submission" date="2015-01" db="EMBL/GenBank/DDBJ databases">
        <title>Evolution of Trichinella species and genotypes.</title>
        <authorList>
            <person name="Korhonen P.K."/>
            <person name="Edoardo P."/>
            <person name="Giuseppe L.R."/>
            <person name="Gasser R.B."/>
        </authorList>
    </citation>
    <scope>NUCLEOTIDE SEQUENCE [LARGE SCALE GENOMIC DNA]</scope>
    <source>
        <strain evidence="2">ISS470</strain>
    </source>
</reference>
<dbReference type="OrthoDB" id="10539038at2759"/>
<keyword evidence="1" id="KW-0812">Transmembrane</keyword>
<dbReference type="Proteomes" id="UP000054995">
    <property type="component" value="Unassembled WGS sequence"/>
</dbReference>
<feature type="transmembrane region" description="Helical" evidence="1">
    <location>
        <begin position="12"/>
        <end position="31"/>
    </location>
</feature>
<gene>
    <name evidence="2" type="ORF">T4D_12310</name>
</gene>
<evidence type="ECO:0000256" key="1">
    <source>
        <dbReference type="SAM" id="Phobius"/>
    </source>
</evidence>
<dbReference type="EMBL" id="JYDT01000164">
    <property type="protein sequence ID" value="KRY82722.1"/>
    <property type="molecule type" value="Genomic_DNA"/>
</dbReference>